<dbReference type="Proteomes" id="UP001589767">
    <property type="component" value="Unassembled WGS sequence"/>
</dbReference>
<dbReference type="EMBL" id="JBHLWB010000004">
    <property type="protein sequence ID" value="MFC0309019.1"/>
    <property type="molecule type" value="Genomic_DNA"/>
</dbReference>
<evidence type="ECO:0000313" key="6">
    <source>
        <dbReference type="Proteomes" id="UP001589767"/>
    </source>
</evidence>
<reference evidence="5 6" key="1">
    <citation type="submission" date="2024-09" db="EMBL/GenBank/DDBJ databases">
        <authorList>
            <person name="Sun Q."/>
            <person name="Mori K."/>
        </authorList>
    </citation>
    <scope>NUCLEOTIDE SEQUENCE [LARGE SCALE GENOMIC DNA]</scope>
    <source>
        <strain evidence="5 6">CCM 7539</strain>
    </source>
</reference>
<evidence type="ECO:0000256" key="4">
    <source>
        <dbReference type="RuleBase" id="RU361279"/>
    </source>
</evidence>
<dbReference type="PANTHER" id="PTHR23407:SF1">
    <property type="entry name" value="5-FORMYLTETRAHYDROFOLATE CYCLO-LIGASE"/>
    <property type="match status" value="1"/>
</dbReference>
<dbReference type="InterPro" id="IPR024185">
    <property type="entry name" value="FTHF_cligase-like_sf"/>
</dbReference>
<comment type="catalytic activity">
    <reaction evidence="4">
        <text>(6S)-5-formyl-5,6,7,8-tetrahydrofolate + ATP = (6R)-5,10-methenyltetrahydrofolate + ADP + phosphate</text>
        <dbReference type="Rhea" id="RHEA:10488"/>
        <dbReference type="ChEBI" id="CHEBI:30616"/>
        <dbReference type="ChEBI" id="CHEBI:43474"/>
        <dbReference type="ChEBI" id="CHEBI:57455"/>
        <dbReference type="ChEBI" id="CHEBI:57457"/>
        <dbReference type="ChEBI" id="CHEBI:456216"/>
        <dbReference type="EC" id="6.3.3.2"/>
    </reaction>
</comment>
<gene>
    <name evidence="5" type="ORF">ACFFHK_04770</name>
</gene>
<proteinExistence type="inferred from homology"/>
<comment type="similarity">
    <text evidence="1 4">Belongs to the 5-formyltetrahydrofolate cyclo-ligase family.</text>
</comment>
<dbReference type="SUPFAM" id="SSF100950">
    <property type="entry name" value="NagB/RpiA/CoA transferase-like"/>
    <property type="match status" value="1"/>
</dbReference>
<dbReference type="Pfam" id="PF01812">
    <property type="entry name" value="5-FTHF_cyc-lig"/>
    <property type="match status" value="1"/>
</dbReference>
<keyword evidence="5" id="KW-0436">Ligase</keyword>
<evidence type="ECO:0000256" key="2">
    <source>
        <dbReference type="ARBA" id="ARBA00022741"/>
    </source>
</evidence>
<dbReference type="NCBIfam" id="TIGR02727">
    <property type="entry name" value="MTHFS_bact"/>
    <property type="match status" value="1"/>
</dbReference>
<keyword evidence="6" id="KW-1185">Reference proteome</keyword>
<organism evidence="5 6">
    <name type="scientific">Gallibacterium trehalosifermentans</name>
    <dbReference type="NCBI Taxonomy" id="516935"/>
    <lineage>
        <taxon>Bacteria</taxon>
        <taxon>Pseudomonadati</taxon>
        <taxon>Pseudomonadota</taxon>
        <taxon>Gammaproteobacteria</taxon>
        <taxon>Pasteurellales</taxon>
        <taxon>Pasteurellaceae</taxon>
        <taxon>Gallibacterium</taxon>
    </lineage>
</organism>
<keyword evidence="3 4" id="KW-0067">ATP-binding</keyword>
<evidence type="ECO:0000256" key="1">
    <source>
        <dbReference type="ARBA" id="ARBA00010638"/>
    </source>
</evidence>
<evidence type="ECO:0000313" key="5">
    <source>
        <dbReference type="EMBL" id="MFC0309019.1"/>
    </source>
</evidence>
<dbReference type="EC" id="6.3.3.2" evidence="4"/>
<sequence length="205" mass="23645">MSIIPSHSQIIFPENSAFNKTHQRQQLRQFIRKQRAALTIQQQIEAEQKIVAPVLDFLHSRSVKNIAIYLSFDGELSTKTLIQTLWQQGYHLYLPVLHPFSNGNLLFLAYTPDTPLQKNKFSIREPTLDVTQVLPANQLDIIFTPLVAFDPQKNRLGMGGGFYDRTLENWQQKNFLPVGLAHKCQQVREIPCETWDIPLFDIFAV</sequence>
<dbReference type="PANTHER" id="PTHR23407">
    <property type="entry name" value="ATPASE INHIBITOR/5-FORMYLTETRAHYDROFOLATE CYCLO-LIGASE"/>
    <property type="match status" value="1"/>
</dbReference>
<keyword evidence="4" id="KW-0479">Metal-binding</keyword>
<keyword evidence="2 4" id="KW-0547">Nucleotide-binding</keyword>
<keyword evidence="4" id="KW-0460">Magnesium</keyword>
<dbReference type="Gene3D" id="3.40.50.10420">
    <property type="entry name" value="NagB/RpiA/CoA transferase-like"/>
    <property type="match status" value="1"/>
</dbReference>
<dbReference type="GO" id="GO:0030272">
    <property type="term" value="F:5-formyltetrahydrofolate cyclo-ligase activity"/>
    <property type="evidence" value="ECO:0007669"/>
    <property type="project" value="UniProtKB-EC"/>
</dbReference>
<dbReference type="InterPro" id="IPR002698">
    <property type="entry name" value="FTHF_cligase"/>
</dbReference>
<dbReference type="RefSeq" id="WP_382370081.1">
    <property type="nucleotide sequence ID" value="NZ_JBHLWB010000004.1"/>
</dbReference>
<comment type="caution">
    <text evidence="5">The sequence shown here is derived from an EMBL/GenBank/DDBJ whole genome shotgun (WGS) entry which is preliminary data.</text>
</comment>
<dbReference type="InterPro" id="IPR037171">
    <property type="entry name" value="NagB/RpiA_transferase-like"/>
</dbReference>
<accession>A0ABV6H075</accession>
<evidence type="ECO:0000256" key="3">
    <source>
        <dbReference type="ARBA" id="ARBA00022840"/>
    </source>
</evidence>
<dbReference type="PIRSF" id="PIRSF006806">
    <property type="entry name" value="FTHF_cligase"/>
    <property type="match status" value="1"/>
</dbReference>
<protein>
    <recommendedName>
        <fullName evidence="4">5-formyltetrahydrofolate cyclo-ligase</fullName>
        <ecNumber evidence="4">6.3.3.2</ecNumber>
    </recommendedName>
</protein>
<name>A0ABV6H075_9PAST</name>
<comment type="cofactor">
    <cofactor evidence="4">
        <name>Mg(2+)</name>
        <dbReference type="ChEBI" id="CHEBI:18420"/>
    </cofactor>
</comment>